<feature type="region of interest" description="Disordered" evidence="1">
    <location>
        <begin position="70"/>
        <end position="116"/>
    </location>
</feature>
<protein>
    <submittedName>
        <fullName evidence="2">Uncharacterized protein</fullName>
    </submittedName>
</protein>
<sequence length="116" mass="12108">MNIAGMSDNSVVNSSFPGCAIEQQVKHMSSLSIAAAFAAILLSTAWAAAAASSPPGHMQAKFVHVERKTNGNHSLLPRHVQAPTTRSAKKPVAQPDNNGDEYPSADSGLFSGMNGF</sequence>
<comment type="caution">
    <text evidence="2">The sequence shown here is derived from an EMBL/GenBank/DDBJ whole genome shotgun (WGS) entry which is preliminary data.</text>
</comment>
<evidence type="ECO:0000256" key="1">
    <source>
        <dbReference type="SAM" id="MobiDB-lite"/>
    </source>
</evidence>
<name>A0ABW4WIW9_9HYPH</name>
<accession>A0ABW4WIW9</accession>
<gene>
    <name evidence="2" type="ORF">ACFSQT_21080</name>
</gene>
<dbReference type="EMBL" id="JBHUGY010000031">
    <property type="protein sequence ID" value="MFD2055462.1"/>
    <property type="molecule type" value="Genomic_DNA"/>
</dbReference>
<reference evidence="3" key="1">
    <citation type="journal article" date="2019" name="Int. J. Syst. Evol. Microbiol.">
        <title>The Global Catalogue of Microorganisms (GCM) 10K type strain sequencing project: providing services to taxonomists for standard genome sequencing and annotation.</title>
        <authorList>
            <consortium name="The Broad Institute Genomics Platform"/>
            <consortium name="The Broad Institute Genome Sequencing Center for Infectious Disease"/>
            <person name="Wu L."/>
            <person name="Ma J."/>
        </authorList>
    </citation>
    <scope>NUCLEOTIDE SEQUENCE [LARGE SCALE GENOMIC DNA]</scope>
    <source>
        <strain evidence="3">CGMCC 1.16226</strain>
    </source>
</reference>
<evidence type="ECO:0000313" key="3">
    <source>
        <dbReference type="Proteomes" id="UP001597349"/>
    </source>
</evidence>
<organism evidence="2 3">
    <name type="scientific">Mesorhizobium calcicola</name>
    <dbReference type="NCBI Taxonomy" id="1300310"/>
    <lineage>
        <taxon>Bacteria</taxon>
        <taxon>Pseudomonadati</taxon>
        <taxon>Pseudomonadota</taxon>
        <taxon>Alphaproteobacteria</taxon>
        <taxon>Hyphomicrobiales</taxon>
        <taxon>Phyllobacteriaceae</taxon>
        <taxon>Mesorhizobium</taxon>
    </lineage>
</organism>
<dbReference type="Proteomes" id="UP001597349">
    <property type="component" value="Unassembled WGS sequence"/>
</dbReference>
<proteinExistence type="predicted"/>
<evidence type="ECO:0000313" key="2">
    <source>
        <dbReference type="EMBL" id="MFD2055462.1"/>
    </source>
</evidence>
<keyword evidence="3" id="KW-1185">Reference proteome</keyword>
<dbReference type="RefSeq" id="WP_379021710.1">
    <property type="nucleotide sequence ID" value="NZ_JBHUGY010000031.1"/>
</dbReference>